<dbReference type="OrthoDB" id="9815002at2"/>
<reference evidence="6" key="1">
    <citation type="submission" date="2018-03" db="EMBL/GenBank/DDBJ databases">
        <authorList>
            <person name="Zecchin S."/>
        </authorList>
    </citation>
    <scope>NUCLEOTIDE SEQUENCE [LARGE SCALE GENOMIC DNA]</scope>
</reference>
<accession>A0A2U3QH88</accession>
<dbReference type="InterPro" id="IPR018392">
    <property type="entry name" value="LysM"/>
</dbReference>
<dbReference type="Pfam" id="PF01464">
    <property type="entry name" value="SLT"/>
    <property type="match status" value="1"/>
</dbReference>
<evidence type="ECO:0000313" key="5">
    <source>
        <dbReference type="EMBL" id="SPQ00771.1"/>
    </source>
</evidence>
<feature type="compositionally biased region" description="Basic residues" evidence="2">
    <location>
        <begin position="397"/>
        <end position="418"/>
    </location>
</feature>
<dbReference type="SUPFAM" id="SSF53955">
    <property type="entry name" value="Lysozyme-like"/>
    <property type="match status" value="1"/>
</dbReference>
<comment type="similarity">
    <text evidence="1">Belongs to the transglycosylase Slt family.</text>
</comment>
<dbReference type="PROSITE" id="PS51782">
    <property type="entry name" value="LYSM"/>
    <property type="match status" value="1"/>
</dbReference>
<dbReference type="PANTHER" id="PTHR37423">
    <property type="entry name" value="SOLUBLE LYTIC MUREIN TRANSGLYCOSYLASE-RELATED"/>
    <property type="match status" value="1"/>
</dbReference>
<evidence type="ECO:0000259" key="4">
    <source>
        <dbReference type="PROSITE" id="PS51782"/>
    </source>
</evidence>
<feature type="signal peptide" evidence="3">
    <location>
        <begin position="1"/>
        <end position="27"/>
    </location>
</feature>
<organism evidence="5 6">
    <name type="scientific">Candidatus Sulfobium mesophilum</name>
    <dbReference type="NCBI Taxonomy" id="2016548"/>
    <lineage>
        <taxon>Bacteria</taxon>
        <taxon>Pseudomonadati</taxon>
        <taxon>Nitrospirota</taxon>
        <taxon>Nitrospiria</taxon>
        <taxon>Nitrospirales</taxon>
        <taxon>Nitrospiraceae</taxon>
        <taxon>Candidatus Sulfobium</taxon>
    </lineage>
</organism>
<dbReference type="EMBL" id="OUUY01000078">
    <property type="protein sequence ID" value="SPQ00771.1"/>
    <property type="molecule type" value="Genomic_DNA"/>
</dbReference>
<dbReference type="Gene3D" id="1.10.530.10">
    <property type="match status" value="1"/>
</dbReference>
<dbReference type="Gene3D" id="3.10.350.10">
    <property type="entry name" value="LysM domain"/>
    <property type="match status" value="1"/>
</dbReference>
<evidence type="ECO:0000313" key="6">
    <source>
        <dbReference type="Proteomes" id="UP000245125"/>
    </source>
</evidence>
<evidence type="ECO:0000256" key="3">
    <source>
        <dbReference type="SAM" id="SignalP"/>
    </source>
</evidence>
<keyword evidence="6" id="KW-1185">Reference proteome</keyword>
<dbReference type="InterPro" id="IPR008258">
    <property type="entry name" value="Transglycosylase_SLT_dom_1"/>
</dbReference>
<dbReference type="InterPro" id="IPR023346">
    <property type="entry name" value="Lysozyme-like_dom_sf"/>
</dbReference>
<feature type="region of interest" description="Disordered" evidence="2">
    <location>
        <begin position="32"/>
        <end position="63"/>
    </location>
</feature>
<sequence>MPKLKGFNLLVLFAMIAVSTLPVPSTAEENAKEEILLASSTPPSQDEKTPEKKPEPSAFHASAYDTNGTASKAVEKSVGLFSLRIRDKFSLWLSRSGQYLALMKQILRKKDVPEDIVFLSLIESGFNPNAYSIAKAVGPWQFIASTAKRYGLTIDWWKDERRDPVKSTEAAASYLKDLYGMFGSWNLAMAAYNAGEGKIQSAIRKSRADDYWDLLDTKHIKDETKQYVPNFIAANLIARNPEDFGFNDIEYKEPLSYDEVELDSPVDLEVAAECAGTELDVIKKLNPELRRWCTPPDVETYMLKIPVGTKDAFLEKLSSLSEEERFTIDRYTVKKGDTFKKISKIKGVPESVILSLNSMEKIMPLKVGSKIYLPPKGFYVADTDDRALSKKVSYKQPTHKNKKKKTSAKKSSRRGKKV</sequence>
<dbReference type="CDD" id="cd00118">
    <property type="entry name" value="LysM"/>
    <property type="match status" value="1"/>
</dbReference>
<keyword evidence="3" id="KW-0732">Signal</keyword>
<proteinExistence type="inferred from homology"/>
<feature type="domain" description="LysM" evidence="4">
    <location>
        <begin position="329"/>
        <end position="373"/>
    </location>
</feature>
<dbReference type="Pfam" id="PF01476">
    <property type="entry name" value="LysM"/>
    <property type="match status" value="1"/>
</dbReference>
<name>A0A2U3QH88_9BACT</name>
<dbReference type="InterPro" id="IPR036779">
    <property type="entry name" value="LysM_dom_sf"/>
</dbReference>
<dbReference type="PANTHER" id="PTHR37423:SF2">
    <property type="entry name" value="MEMBRANE-BOUND LYTIC MUREIN TRANSGLYCOSYLASE C"/>
    <property type="match status" value="1"/>
</dbReference>
<dbReference type="AlphaFoldDB" id="A0A2U3QH88"/>
<evidence type="ECO:0000256" key="1">
    <source>
        <dbReference type="ARBA" id="ARBA00007734"/>
    </source>
</evidence>
<dbReference type="SMART" id="SM00257">
    <property type="entry name" value="LysM"/>
    <property type="match status" value="1"/>
</dbReference>
<feature type="chain" id="PRO_5015451895" evidence="3">
    <location>
        <begin position="28"/>
        <end position="418"/>
    </location>
</feature>
<dbReference type="SUPFAM" id="SSF54106">
    <property type="entry name" value="LysM domain"/>
    <property type="match status" value="1"/>
</dbReference>
<feature type="compositionally biased region" description="Basic and acidic residues" evidence="2">
    <location>
        <begin position="45"/>
        <end position="55"/>
    </location>
</feature>
<gene>
    <name evidence="5" type="ORF">NBG4_320018</name>
</gene>
<dbReference type="CDD" id="cd16894">
    <property type="entry name" value="MltD-like"/>
    <property type="match status" value="1"/>
</dbReference>
<evidence type="ECO:0000256" key="2">
    <source>
        <dbReference type="SAM" id="MobiDB-lite"/>
    </source>
</evidence>
<protein>
    <submittedName>
        <fullName evidence="5">Transglycosylase, Slt family</fullName>
    </submittedName>
</protein>
<feature type="region of interest" description="Disordered" evidence="2">
    <location>
        <begin position="390"/>
        <end position="418"/>
    </location>
</feature>
<dbReference type="Proteomes" id="UP000245125">
    <property type="component" value="Unassembled WGS sequence"/>
</dbReference>